<keyword evidence="3" id="KW-1185">Reference proteome</keyword>
<comment type="caution">
    <text evidence="2">The sequence shown here is derived from an EMBL/GenBank/DDBJ whole genome shotgun (WGS) entry which is preliminary data.</text>
</comment>
<keyword evidence="1" id="KW-0472">Membrane</keyword>
<accession>A0AAV4QHA6</accession>
<reference evidence="2 3" key="1">
    <citation type="submission" date="2021-06" db="EMBL/GenBank/DDBJ databases">
        <title>Caerostris extrusa draft genome.</title>
        <authorList>
            <person name="Kono N."/>
            <person name="Arakawa K."/>
        </authorList>
    </citation>
    <scope>NUCLEOTIDE SEQUENCE [LARGE SCALE GENOMIC DNA]</scope>
</reference>
<dbReference type="AlphaFoldDB" id="A0AAV4QHA6"/>
<feature type="transmembrane region" description="Helical" evidence="1">
    <location>
        <begin position="70"/>
        <end position="90"/>
    </location>
</feature>
<keyword evidence="1" id="KW-0812">Transmembrane</keyword>
<keyword evidence="1" id="KW-1133">Transmembrane helix</keyword>
<proteinExistence type="predicted"/>
<sequence>MSVLPVGEKSACNLRRSLLSRVRHGPHRRVRRKNRPSLNYRDTRLLQTTYVPTAGNKLLRQVKHHYRKKLFYYIIIVYFSLAGRRGGAAFSRQNKSRNHFRCRCDLFACS</sequence>
<evidence type="ECO:0000313" key="3">
    <source>
        <dbReference type="Proteomes" id="UP001054945"/>
    </source>
</evidence>
<name>A0AAV4QHA6_CAEEX</name>
<evidence type="ECO:0000313" key="2">
    <source>
        <dbReference type="EMBL" id="GIY08515.1"/>
    </source>
</evidence>
<organism evidence="2 3">
    <name type="scientific">Caerostris extrusa</name>
    <name type="common">Bark spider</name>
    <name type="synonym">Caerostris bankana</name>
    <dbReference type="NCBI Taxonomy" id="172846"/>
    <lineage>
        <taxon>Eukaryota</taxon>
        <taxon>Metazoa</taxon>
        <taxon>Ecdysozoa</taxon>
        <taxon>Arthropoda</taxon>
        <taxon>Chelicerata</taxon>
        <taxon>Arachnida</taxon>
        <taxon>Araneae</taxon>
        <taxon>Araneomorphae</taxon>
        <taxon>Entelegynae</taxon>
        <taxon>Araneoidea</taxon>
        <taxon>Araneidae</taxon>
        <taxon>Caerostris</taxon>
    </lineage>
</organism>
<dbReference type="EMBL" id="BPLR01006260">
    <property type="protein sequence ID" value="GIY08515.1"/>
    <property type="molecule type" value="Genomic_DNA"/>
</dbReference>
<dbReference type="Proteomes" id="UP001054945">
    <property type="component" value="Unassembled WGS sequence"/>
</dbReference>
<protein>
    <submittedName>
        <fullName evidence="2">Uncharacterized protein</fullName>
    </submittedName>
</protein>
<gene>
    <name evidence="2" type="ORF">CEXT_82161</name>
</gene>
<evidence type="ECO:0000256" key="1">
    <source>
        <dbReference type="SAM" id="Phobius"/>
    </source>
</evidence>